<sequence length="334" mass="36558">MPLWSVAVRKPTGNGGRGWRSTMHNKCATALTAAILEGNVDIAHLLLKKRACPKRHPSASIDSVLPLAAAIITRNIQMAQTLLLAGAASQFWNLILNKVIKLYPTFDNGVSHAHYHRVLHRVLMAKIPRMNGSPAYHGLPPSPIYTALVHGPPEVLKALAEAGADVNSPLYPPRGTSPGISALRLCLTQRCGLQKLKILVELGAKDATDECDSPTTSISLIELAVRNLDFDRTMLLLENNLDPDPWPKSDRTALQLALFPESPKKECDDSMELAKLLCSKGVDPNLVAQKDRLTPLQQAIEHGNLEIVELLFEHHANVNKHSEPDVEFDLSATH</sequence>
<dbReference type="InterPro" id="IPR051616">
    <property type="entry name" value="Cul2-RING_E3_ligase_SR"/>
</dbReference>
<evidence type="ECO:0008006" key="4">
    <source>
        <dbReference type="Google" id="ProtNLM"/>
    </source>
</evidence>
<dbReference type="InterPro" id="IPR036770">
    <property type="entry name" value="Ankyrin_rpt-contain_sf"/>
</dbReference>
<dbReference type="SUPFAM" id="SSF48403">
    <property type="entry name" value="Ankyrin repeat"/>
    <property type="match status" value="1"/>
</dbReference>
<dbReference type="PANTHER" id="PTHR46224">
    <property type="entry name" value="ANKYRIN REPEAT FAMILY PROTEIN"/>
    <property type="match status" value="1"/>
</dbReference>
<dbReference type="Pfam" id="PF12796">
    <property type="entry name" value="Ank_2"/>
    <property type="match status" value="1"/>
</dbReference>
<accession>A0ABR0HIW7</accession>
<dbReference type="EMBL" id="JAFFHC010000008">
    <property type="protein sequence ID" value="KAK4667982.1"/>
    <property type="molecule type" value="Genomic_DNA"/>
</dbReference>
<dbReference type="RefSeq" id="XP_062795996.1">
    <property type="nucleotide sequence ID" value="XM_062949956.1"/>
</dbReference>
<keyword evidence="1" id="KW-0040">ANK repeat</keyword>
<dbReference type="PROSITE" id="PS50297">
    <property type="entry name" value="ANK_REP_REGION"/>
    <property type="match status" value="1"/>
</dbReference>
<dbReference type="Proteomes" id="UP001323617">
    <property type="component" value="Unassembled WGS sequence"/>
</dbReference>
<name>A0ABR0HIW7_9PEZI</name>
<evidence type="ECO:0000256" key="1">
    <source>
        <dbReference type="PROSITE-ProRule" id="PRU00023"/>
    </source>
</evidence>
<dbReference type="InterPro" id="IPR002110">
    <property type="entry name" value="Ankyrin_rpt"/>
</dbReference>
<dbReference type="PANTHER" id="PTHR46224:SF64">
    <property type="entry name" value="IQ MOTIF AND ANKYRIN REPEAT DOMAIN-CONTAINING PROTEIN 1"/>
    <property type="match status" value="1"/>
</dbReference>
<dbReference type="GeneID" id="87970821"/>
<organism evidence="2 3">
    <name type="scientific">Podospora pseudoanserina</name>
    <dbReference type="NCBI Taxonomy" id="2609844"/>
    <lineage>
        <taxon>Eukaryota</taxon>
        <taxon>Fungi</taxon>
        <taxon>Dikarya</taxon>
        <taxon>Ascomycota</taxon>
        <taxon>Pezizomycotina</taxon>
        <taxon>Sordariomycetes</taxon>
        <taxon>Sordariomycetidae</taxon>
        <taxon>Sordariales</taxon>
        <taxon>Podosporaceae</taxon>
        <taxon>Podospora</taxon>
    </lineage>
</organism>
<dbReference type="PROSITE" id="PS50088">
    <property type="entry name" value="ANK_REPEAT"/>
    <property type="match status" value="1"/>
</dbReference>
<gene>
    <name evidence="2" type="ORF">QC764_702960</name>
</gene>
<evidence type="ECO:0000313" key="2">
    <source>
        <dbReference type="EMBL" id="KAK4667982.1"/>
    </source>
</evidence>
<proteinExistence type="predicted"/>
<comment type="caution">
    <text evidence="2">The sequence shown here is derived from an EMBL/GenBank/DDBJ whole genome shotgun (WGS) entry which is preliminary data.</text>
</comment>
<keyword evidence="3" id="KW-1185">Reference proteome</keyword>
<dbReference type="SMART" id="SM00248">
    <property type="entry name" value="ANK"/>
    <property type="match status" value="5"/>
</dbReference>
<protein>
    <recommendedName>
        <fullName evidence="4">Ankyrin</fullName>
    </recommendedName>
</protein>
<evidence type="ECO:0000313" key="3">
    <source>
        <dbReference type="Proteomes" id="UP001323617"/>
    </source>
</evidence>
<dbReference type="Gene3D" id="1.25.40.20">
    <property type="entry name" value="Ankyrin repeat-containing domain"/>
    <property type="match status" value="2"/>
</dbReference>
<feature type="repeat" description="ANK" evidence="1">
    <location>
        <begin position="291"/>
        <end position="323"/>
    </location>
</feature>
<reference evidence="2 3" key="1">
    <citation type="journal article" date="2023" name="bioRxiv">
        <title>High-quality genome assemblies of four members of thePodospora anserinaspecies complex.</title>
        <authorList>
            <person name="Ament-Velasquez S.L."/>
            <person name="Vogan A.A."/>
            <person name="Wallerman O."/>
            <person name="Hartmann F."/>
            <person name="Gautier V."/>
            <person name="Silar P."/>
            <person name="Giraud T."/>
            <person name="Johannesson H."/>
        </authorList>
    </citation>
    <scope>NUCLEOTIDE SEQUENCE [LARGE SCALE GENOMIC DNA]</scope>
    <source>
        <strain evidence="2 3">CBS 124.78</strain>
    </source>
</reference>